<name>A0A3L6E4Z6_MAIZE</name>
<feature type="active site" evidence="9">
    <location>
        <position position="441"/>
    </location>
</feature>
<evidence type="ECO:0000256" key="11">
    <source>
        <dbReference type="SAM" id="MobiDB-lite"/>
    </source>
</evidence>
<organism evidence="14">
    <name type="scientific">Zea mays</name>
    <name type="common">Maize</name>
    <dbReference type="NCBI Taxonomy" id="4577"/>
    <lineage>
        <taxon>Eukaryota</taxon>
        <taxon>Viridiplantae</taxon>
        <taxon>Streptophyta</taxon>
        <taxon>Embryophyta</taxon>
        <taxon>Tracheophyta</taxon>
        <taxon>Spermatophyta</taxon>
        <taxon>Magnoliopsida</taxon>
        <taxon>Liliopsida</taxon>
        <taxon>Poales</taxon>
        <taxon>Poaceae</taxon>
        <taxon>PACMAD clade</taxon>
        <taxon>Panicoideae</taxon>
        <taxon>Andropogonodae</taxon>
        <taxon>Andropogoneae</taxon>
        <taxon>Tripsacinae</taxon>
        <taxon>Zea</taxon>
    </lineage>
</organism>
<keyword evidence="5 8" id="KW-0119">Carbohydrate metabolism</keyword>
<keyword evidence="12" id="KW-0732">Signal</keyword>
<evidence type="ECO:0000256" key="1">
    <source>
        <dbReference type="ARBA" id="ARBA00000966"/>
    </source>
</evidence>
<evidence type="ECO:0000256" key="5">
    <source>
        <dbReference type="ARBA" id="ARBA00023277"/>
    </source>
</evidence>
<keyword evidence="6 8" id="KW-0326">Glycosidase</keyword>
<keyword evidence="4 10" id="KW-0136">Cellulose degradation</keyword>
<comment type="similarity">
    <text evidence="2 8 10">Belongs to the glycosyl hydrolase 9 (cellulase E) family.</text>
</comment>
<dbReference type="PANTHER" id="PTHR22298">
    <property type="entry name" value="ENDO-1,4-BETA-GLUCANASE"/>
    <property type="match status" value="1"/>
</dbReference>
<dbReference type="SUPFAM" id="SSF48208">
    <property type="entry name" value="Six-hairpin glycosidases"/>
    <property type="match status" value="1"/>
</dbReference>
<accession>A0A3L6E4Z6</accession>
<evidence type="ECO:0000256" key="7">
    <source>
        <dbReference type="ARBA" id="ARBA00023326"/>
    </source>
</evidence>
<evidence type="ECO:0000256" key="10">
    <source>
        <dbReference type="RuleBase" id="RU361166"/>
    </source>
</evidence>
<dbReference type="ExpressionAtlas" id="A0A3L6E4Z6">
    <property type="expression patterns" value="baseline and differential"/>
</dbReference>
<dbReference type="InterPro" id="IPR008928">
    <property type="entry name" value="6-hairpin_glycosidase_sf"/>
</dbReference>
<keyword evidence="7 8" id="KW-0624">Polysaccharide degradation</keyword>
<dbReference type="InterPro" id="IPR033126">
    <property type="entry name" value="Glyco_hydro_9_Asp/Glu_AS"/>
</dbReference>
<keyword evidence="3 8" id="KW-0378">Hydrolase</keyword>
<feature type="signal peptide" evidence="12">
    <location>
        <begin position="1"/>
        <end position="37"/>
    </location>
</feature>
<dbReference type="AlphaFoldDB" id="A0A3L6E4Z6"/>
<dbReference type="Pfam" id="PF00759">
    <property type="entry name" value="Glyco_hydro_9"/>
    <property type="match status" value="1"/>
</dbReference>
<dbReference type="EC" id="3.2.1.4" evidence="10"/>
<feature type="region of interest" description="Disordered" evidence="11">
    <location>
        <begin position="518"/>
        <end position="539"/>
    </location>
</feature>
<comment type="catalytic activity">
    <reaction evidence="1 10">
        <text>Endohydrolysis of (1-&gt;4)-beta-D-glucosidic linkages in cellulose, lichenin and cereal beta-D-glucans.</text>
        <dbReference type="EC" id="3.2.1.4"/>
    </reaction>
</comment>
<dbReference type="PROSITE" id="PS00698">
    <property type="entry name" value="GH9_3"/>
    <property type="match status" value="1"/>
</dbReference>
<feature type="compositionally biased region" description="Low complexity" evidence="11">
    <location>
        <begin position="521"/>
        <end position="539"/>
    </location>
</feature>
<dbReference type="GO" id="GO:0030245">
    <property type="term" value="P:cellulose catabolic process"/>
    <property type="evidence" value="ECO:0007669"/>
    <property type="project" value="UniProtKB-KW"/>
</dbReference>
<evidence type="ECO:0000259" key="13">
    <source>
        <dbReference type="Pfam" id="PF00759"/>
    </source>
</evidence>
<reference evidence="14" key="1">
    <citation type="journal article" date="2018" name="Nat. Genet.">
        <title>Extensive intraspecific gene order and gene structural variations between Mo17 and other maize genomes.</title>
        <authorList>
            <person name="Sun S."/>
            <person name="Zhou Y."/>
            <person name="Chen J."/>
            <person name="Shi J."/>
            <person name="Zhao H."/>
            <person name="Zhao H."/>
            <person name="Song W."/>
            <person name="Zhang M."/>
            <person name="Cui Y."/>
            <person name="Dong X."/>
            <person name="Liu H."/>
            <person name="Ma X."/>
            <person name="Jiao Y."/>
            <person name="Wang B."/>
            <person name="Wei X."/>
            <person name="Stein J.C."/>
            <person name="Glaubitz J.C."/>
            <person name="Lu F."/>
            <person name="Yu G."/>
            <person name="Liang C."/>
            <person name="Fengler K."/>
            <person name="Li B."/>
            <person name="Rafalski A."/>
            <person name="Schnable P.S."/>
            <person name="Ware D.H."/>
            <person name="Buckler E.S."/>
            <person name="Lai J."/>
        </authorList>
    </citation>
    <scope>NUCLEOTIDE SEQUENCE [LARGE SCALE GENOMIC DNA]</scope>
    <source>
        <tissue evidence="14">Seedling</tissue>
    </source>
</reference>
<evidence type="ECO:0000313" key="14">
    <source>
        <dbReference type="EMBL" id="PWZ15956.1"/>
    </source>
</evidence>
<feature type="active site" evidence="8">
    <location>
        <position position="381"/>
    </location>
</feature>
<dbReference type="EMBL" id="NCVQ01000008">
    <property type="protein sequence ID" value="PWZ15956.1"/>
    <property type="molecule type" value="Genomic_DNA"/>
</dbReference>
<feature type="domain" description="Glycoside hydrolase family 9" evidence="13">
    <location>
        <begin position="123"/>
        <end position="450"/>
    </location>
</feature>
<dbReference type="InterPro" id="IPR018221">
    <property type="entry name" value="Glyco_hydro_9_His_AS"/>
</dbReference>
<evidence type="ECO:0000256" key="4">
    <source>
        <dbReference type="ARBA" id="ARBA00023001"/>
    </source>
</evidence>
<evidence type="ECO:0000256" key="6">
    <source>
        <dbReference type="ARBA" id="ARBA00023295"/>
    </source>
</evidence>
<feature type="active site" evidence="9">
    <location>
        <position position="432"/>
    </location>
</feature>
<evidence type="ECO:0000256" key="2">
    <source>
        <dbReference type="ARBA" id="ARBA00007072"/>
    </source>
</evidence>
<evidence type="ECO:0000256" key="3">
    <source>
        <dbReference type="ARBA" id="ARBA00022801"/>
    </source>
</evidence>
<dbReference type="Gene3D" id="1.50.10.10">
    <property type="match status" value="2"/>
</dbReference>
<dbReference type="InterPro" id="IPR001701">
    <property type="entry name" value="Glyco_hydro_9"/>
</dbReference>
<feature type="chain" id="PRO_5018165749" description="Endoglucanase" evidence="12">
    <location>
        <begin position="38"/>
        <end position="539"/>
    </location>
</feature>
<proteinExistence type="inferred from homology"/>
<dbReference type="InterPro" id="IPR012341">
    <property type="entry name" value="6hp_glycosidase-like_sf"/>
</dbReference>
<sequence>MAHACSAPRPSPAHHLCVRILLAYLLAARWLVPSCSAASFFRFPWPAERHDYRDALAKSILFFEGQRSGRLPPGQRASWRGDSGVSDGAAAGVDLEGGYYDAGDNVKFGFPMAFTTTMLAWSVGDPWKDHDCWERPEDMDTDRTVYNVSAGRPGSDIAGETAAALAAASMVFRDDDPEYAETLLTSARKAFEFADTYKGAYSDDPDLRAGGCPFYCDFNGYQDELLWGAAWLRRASKDDTFLQYIQNNGKTLGAEDSSNEFGWDNKHAGLNVLVSKEFIEGAALPLQSYKEFADSFVCTLIPESSSSPHITYTPGGMIYKPGGSNMQHVTSISFLLLTYAKYLSKSSHTVDCGDVDYLLGDNPMKMSYMIGYGDRYPQRIHHRASSLPSIRDHPQPMACKEGTPYFNSSGANPNPLVGAVVGGPGEDDAYEDDRADFRKSEPTTYINAPLDVLPDAPARFVRWATGLDKKLADMAEAWDRLLSEMVAAHKEGTGRPATQGRRMRTSWTCCCGLGKMARMGSSSQTTASKASSRSFSQLE</sequence>
<evidence type="ECO:0000256" key="9">
    <source>
        <dbReference type="PROSITE-ProRule" id="PRU10060"/>
    </source>
</evidence>
<evidence type="ECO:0000256" key="8">
    <source>
        <dbReference type="PROSITE-ProRule" id="PRU10059"/>
    </source>
</evidence>
<evidence type="ECO:0000256" key="12">
    <source>
        <dbReference type="SAM" id="SignalP"/>
    </source>
</evidence>
<protein>
    <recommendedName>
        <fullName evidence="10">Endoglucanase</fullName>
        <ecNumber evidence="10">3.2.1.4</ecNumber>
    </recommendedName>
</protein>
<dbReference type="Proteomes" id="UP000251960">
    <property type="component" value="Chromosome 7"/>
</dbReference>
<comment type="caution">
    <text evidence="14">The sequence shown here is derived from an EMBL/GenBank/DDBJ whole genome shotgun (WGS) entry which is preliminary data.</text>
</comment>
<dbReference type="PROSITE" id="PS00592">
    <property type="entry name" value="GH9_2"/>
    <property type="match status" value="1"/>
</dbReference>
<dbReference type="GO" id="GO:0008810">
    <property type="term" value="F:cellulase activity"/>
    <property type="evidence" value="ECO:0007669"/>
    <property type="project" value="UniProtKB-EC"/>
</dbReference>
<gene>
    <name evidence="14" type="primary">GLU12</name>
    <name evidence="14" type="ORF">Zm00014a_002539</name>
</gene>